<evidence type="ECO:0008006" key="3">
    <source>
        <dbReference type="Google" id="ProtNLM"/>
    </source>
</evidence>
<dbReference type="AlphaFoldDB" id="A0A1F6GD62"/>
<dbReference type="STRING" id="1817772.A2527_11960"/>
<dbReference type="EMBL" id="MFNE01000019">
    <property type="protein sequence ID" value="OGG96032.1"/>
    <property type="molecule type" value="Genomic_DNA"/>
</dbReference>
<sequence>MPAPYPQLDRQRLLIKPLAQRVSKADASVLRFAKDLPPEITQADRDRLQVIAQKMLAAKARGGANLLTYGAHLFRNGMSPLIIDMMKRGLIDQLTTNGAGGIHDWELAFHGRTTEDVGRYLDEGQFGIWEETGLYQNLALALGATEGLGYGQSLGKMMAEERLVVPSLDELKSQIGQAMGGQGAHLAAKAALFEVITGLGLKPGVIELPHPGREHSLLYQAYQLGIPLSICPGIGYDIIYSHPANHGGSLGQAATSDFLTFADSVGRLEGGVYLSVGSAVMSPMILEKALSMARNLAIQEDRPLNDFHLAVVDMQPGTWDWKKDGEPPNKHPAYYLRFCKSFSRMGGDFEYYEMDNRAFFQNLFEQVTLAQLGQGSP</sequence>
<organism evidence="1 2">
    <name type="scientific">Candidatus Lambdaproteobacteria bacterium RIFOXYD2_FULL_50_16</name>
    <dbReference type="NCBI Taxonomy" id="1817772"/>
    <lineage>
        <taxon>Bacteria</taxon>
        <taxon>Pseudomonadati</taxon>
        <taxon>Pseudomonadota</taxon>
        <taxon>Candidatus Lambdaproteobacteria</taxon>
    </lineage>
</organism>
<comment type="caution">
    <text evidence="1">The sequence shown here is derived from an EMBL/GenBank/DDBJ whole genome shotgun (WGS) entry which is preliminary data.</text>
</comment>
<evidence type="ECO:0000313" key="2">
    <source>
        <dbReference type="Proteomes" id="UP000178449"/>
    </source>
</evidence>
<gene>
    <name evidence="1" type="ORF">A2527_11960</name>
</gene>
<dbReference type="Proteomes" id="UP000178449">
    <property type="component" value="Unassembled WGS sequence"/>
</dbReference>
<reference evidence="1 2" key="1">
    <citation type="journal article" date="2016" name="Nat. Commun.">
        <title>Thousands of microbial genomes shed light on interconnected biogeochemical processes in an aquifer system.</title>
        <authorList>
            <person name="Anantharaman K."/>
            <person name="Brown C.T."/>
            <person name="Hug L.A."/>
            <person name="Sharon I."/>
            <person name="Castelle C.J."/>
            <person name="Probst A.J."/>
            <person name="Thomas B.C."/>
            <person name="Singh A."/>
            <person name="Wilkins M.J."/>
            <person name="Karaoz U."/>
            <person name="Brodie E.L."/>
            <person name="Williams K.H."/>
            <person name="Hubbard S.S."/>
            <person name="Banfield J.F."/>
        </authorList>
    </citation>
    <scope>NUCLEOTIDE SEQUENCE [LARGE SCALE GENOMIC DNA]</scope>
</reference>
<evidence type="ECO:0000313" key="1">
    <source>
        <dbReference type="EMBL" id="OGG96032.1"/>
    </source>
</evidence>
<name>A0A1F6GD62_9PROT</name>
<protein>
    <recommendedName>
        <fullName evidence="3">Deoxyhypusine synthase</fullName>
    </recommendedName>
</protein>
<accession>A0A1F6GD62</accession>
<proteinExistence type="predicted"/>